<feature type="transmembrane region" description="Helical" evidence="1">
    <location>
        <begin position="125"/>
        <end position="142"/>
    </location>
</feature>
<evidence type="ECO:0000313" key="2">
    <source>
        <dbReference type="EMBL" id="MBW2939499.1"/>
    </source>
</evidence>
<feature type="transmembrane region" description="Helical" evidence="1">
    <location>
        <begin position="194"/>
        <end position="214"/>
    </location>
</feature>
<keyword evidence="1" id="KW-0472">Membrane</keyword>
<feature type="transmembrane region" description="Helical" evidence="1">
    <location>
        <begin position="154"/>
        <end position="182"/>
    </location>
</feature>
<gene>
    <name evidence="2" type="ORF">KXJ70_01835</name>
</gene>
<dbReference type="PANTHER" id="PTHR37308">
    <property type="entry name" value="INTEGRAL MEMBRANE PROTEIN"/>
    <property type="match status" value="1"/>
</dbReference>
<proteinExistence type="predicted"/>
<keyword evidence="1" id="KW-0812">Transmembrane</keyword>
<evidence type="ECO:0000313" key="3">
    <source>
        <dbReference type="Proteomes" id="UP001166291"/>
    </source>
</evidence>
<feature type="transmembrane region" description="Helical" evidence="1">
    <location>
        <begin position="65"/>
        <end position="86"/>
    </location>
</feature>
<dbReference type="EMBL" id="JAHWDQ010000001">
    <property type="protein sequence ID" value="MBW2939499.1"/>
    <property type="molecule type" value="Genomic_DNA"/>
</dbReference>
<reference evidence="2" key="1">
    <citation type="submission" date="2021-07" db="EMBL/GenBank/DDBJ databases">
        <title>Zhongshania sp. CAU 1632 isolated from seawater.</title>
        <authorList>
            <person name="Kim W."/>
        </authorList>
    </citation>
    <scope>NUCLEOTIDE SEQUENCE</scope>
    <source>
        <strain evidence="2">CAU 1632</strain>
    </source>
</reference>
<comment type="caution">
    <text evidence="2">The sequence shown here is derived from an EMBL/GenBank/DDBJ whole genome shotgun (WGS) entry which is preliminary data.</text>
</comment>
<feature type="transmembrane region" description="Helical" evidence="1">
    <location>
        <begin position="226"/>
        <end position="244"/>
    </location>
</feature>
<dbReference type="PANTHER" id="PTHR37308:SF1">
    <property type="entry name" value="POLYPRENYL-PHOSPHATE TRANSPORTER"/>
    <property type="match status" value="1"/>
</dbReference>
<protein>
    <submittedName>
        <fullName evidence="2">DUF368 domain-containing protein</fullName>
    </submittedName>
</protein>
<dbReference type="Pfam" id="PF04018">
    <property type="entry name" value="VCA0040-like"/>
    <property type="match status" value="1"/>
</dbReference>
<keyword evidence="3" id="KW-1185">Reference proteome</keyword>
<sequence length="301" mass="32128">MKGFSLGVFVRGIAMGAADVVPGVSGGTVAFITGIYDQLIESLKACNLQALQLLFKSGPIACWQYINGGFLLSLVLGIAVSVASLARVISYGLEEHPLPLAALFFGLILASALIVFRQIPQSSRHIGWLFFGIVFAVVIGEIRPAEIAATPLSLFLSGALAICAMILPGISGSFILLLLGMYEPVIGAIKQFNIVSLLSFMAGCAVGLMLFVRLLSWLMHHHRPQLLASLTGILLGSLTIIWPWKLDAQGQLLAESLAPGWQNVLPWEYAHIADPKLLASSLIAVAGVFLVLVVEKIAKNE</sequence>
<keyword evidence="1" id="KW-1133">Transmembrane helix</keyword>
<feature type="transmembrane region" description="Helical" evidence="1">
    <location>
        <begin position="98"/>
        <end position="119"/>
    </location>
</feature>
<feature type="transmembrane region" description="Helical" evidence="1">
    <location>
        <begin position="277"/>
        <end position="294"/>
    </location>
</feature>
<evidence type="ECO:0000256" key="1">
    <source>
        <dbReference type="SAM" id="Phobius"/>
    </source>
</evidence>
<accession>A0ABS6VMF4</accession>
<dbReference type="InterPro" id="IPR007163">
    <property type="entry name" value="VCA0040-like"/>
</dbReference>
<dbReference type="Proteomes" id="UP001166291">
    <property type="component" value="Unassembled WGS sequence"/>
</dbReference>
<organism evidence="2 3">
    <name type="scientific">Zhongshania aquimaris</name>
    <dbReference type="NCBI Taxonomy" id="2857107"/>
    <lineage>
        <taxon>Bacteria</taxon>
        <taxon>Pseudomonadati</taxon>
        <taxon>Pseudomonadota</taxon>
        <taxon>Gammaproteobacteria</taxon>
        <taxon>Cellvibrionales</taxon>
        <taxon>Spongiibacteraceae</taxon>
        <taxon>Zhongshania</taxon>
    </lineage>
</organism>
<dbReference type="RefSeq" id="WP_219041752.1">
    <property type="nucleotide sequence ID" value="NZ_JAHWDQ010000001.1"/>
</dbReference>
<name>A0ABS6VMF4_9GAMM</name>